<dbReference type="PANTHER" id="PTHR10176:SF3">
    <property type="entry name" value="GLYCOGEN [STARCH] SYNTHASE"/>
    <property type="match status" value="1"/>
</dbReference>
<evidence type="ECO:0000256" key="2">
    <source>
        <dbReference type="ARBA" id="ARBA00010686"/>
    </source>
</evidence>
<dbReference type="STRING" id="67767.A0A0J7K1I3"/>
<evidence type="ECO:0000256" key="1">
    <source>
        <dbReference type="ARBA" id="ARBA00004964"/>
    </source>
</evidence>
<sequence length="108" mass="12701">MSRERASRRFYRVDSTNDLFEFMDRGYSAQHENRWNFEVAWEAANKVGGIYTVIRSKAYVSTEEMGDQYCLIGPYKEYSARTEIEEADFPSHNPLQQAVQVLRDQGYK</sequence>
<dbReference type="UniPathway" id="UPA00164"/>
<dbReference type="EMBL" id="LBMM01016766">
    <property type="protein sequence ID" value="KMQ84313.1"/>
    <property type="molecule type" value="Genomic_DNA"/>
</dbReference>
<evidence type="ECO:0000256" key="3">
    <source>
        <dbReference type="ARBA" id="ARBA00022676"/>
    </source>
</evidence>
<feature type="non-terminal residue" evidence="8">
    <location>
        <position position="108"/>
    </location>
</feature>
<keyword evidence="3 7" id="KW-0328">Glycosyltransferase</keyword>
<dbReference type="PANTHER" id="PTHR10176">
    <property type="entry name" value="GLYCOGEN SYNTHASE"/>
    <property type="match status" value="1"/>
</dbReference>
<keyword evidence="5 7" id="KW-0320">Glycogen biosynthesis</keyword>
<evidence type="ECO:0000256" key="5">
    <source>
        <dbReference type="ARBA" id="ARBA00023056"/>
    </source>
</evidence>
<evidence type="ECO:0000256" key="4">
    <source>
        <dbReference type="ARBA" id="ARBA00022679"/>
    </source>
</evidence>
<comment type="pathway">
    <text evidence="1 7">Glycan biosynthesis; glycogen biosynthesis.</text>
</comment>
<gene>
    <name evidence="8" type="ORF">RF55_17981</name>
</gene>
<keyword evidence="4 7" id="KW-0808">Transferase</keyword>
<dbReference type="OrthoDB" id="6335297at2759"/>
<protein>
    <recommendedName>
        <fullName evidence="7">Glycogen [starch] synthase</fullName>
        <ecNumber evidence="7">2.4.1.11</ecNumber>
    </recommendedName>
</protein>
<dbReference type="AlphaFoldDB" id="A0A0J7K1I3"/>
<comment type="similarity">
    <text evidence="2 7">Belongs to the glycosyltransferase 3 family.</text>
</comment>
<dbReference type="InterPro" id="IPR008631">
    <property type="entry name" value="Glycogen_synth"/>
</dbReference>
<dbReference type="GO" id="GO:0004373">
    <property type="term" value="F:alpha-1,4-glucan glucosyltransferase (UDP-glucose donor) activity"/>
    <property type="evidence" value="ECO:0007669"/>
    <property type="project" value="UniProtKB-EC"/>
</dbReference>
<dbReference type="Gene3D" id="3.40.50.2000">
    <property type="entry name" value="Glycogen Phosphorylase B"/>
    <property type="match status" value="1"/>
</dbReference>
<reference evidence="8 9" key="1">
    <citation type="submission" date="2015-04" db="EMBL/GenBank/DDBJ databases">
        <title>Lasius niger genome sequencing.</title>
        <authorList>
            <person name="Konorov E.A."/>
            <person name="Nikitin M.A."/>
            <person name="Kirill M.V."/>
            <person name="Chang P."/>
        </authorList>
    </citation>
    <scope>NUCLEOTIDE SEQUENCE [LARGE SCALE GENOMIC DNA]</scope>
    <source>
        <tissue evidence="8">Whole</tissue>
    </source>
</reference>
<organism evidence="8 9">
    <name type="scientific">Lasius niger</name>
    <name type="common">Black garden ant</name>
    <dbReference type="NCBI Taxonomy" id="67767"/>
    <lineage>
        <taxon>Eukaryota</taxon>
        <taxon>Metazoa</taxon>
        <taxon>Ecdysozoa</taxon>
        <taxon>Arthropoda</taxon>
        <taxon>Hexapoda</taxon>
        <taxon>Insecta</taxon>
        <taxon>Pterygota</taxon>
        <taxon>Neoptera</taxon>
        <taxon>Endopterygota</taxon>
        <taxon>Hymenoptera</taxon>
        <taxon>Apocrita</taxon>
        <taxon>Aculeata</taxon>
        <taxon>Formicoidea</taxon>
        <taxon>Formicidae</taxon>
        <taxon>Formicinae</taxon>
        <taxon>Lasius</taxon>
        <taxon>Lasius</taxon>
    </lineage>
</organism>
<dbReference type="PaxDb" id="67767-A0A0J7K1I3"/>
<name>A0A0J7K1I3_LASNI</name>
<proteinExistence type="inferred from homology"/>
<keyword evidence="9" id="KW-1185">Reference proteome</keyword>
<dbReference type="Proteomes" id="UP000036403">
    <property type="component" value="Unassembled WGS sequence"/>
</dbReference>
<comment type="caution">
    <text evidence="8">The sequence shown here is derived from an EMBL/GenBank/DDBJ whole genome shotgun (WGS) entry which is preliminary data.</text>
</comment>
<dbReference type="EC" id="2.4.1.11" evidence="7"/>
<dbReference type="Pfam" id="PF05693">
    <property type="entry name" value="Glycogen_syn"/>
    <property type="match status" value="1"/>
</dbReference>
<evidence type="ECO:0000256" key="6">
    <source>
        <dbReference type="ARBA" id="ARBA00047345"/>
    </source>
</evidence>
<dbReference type="GO" id="GO:0005737">
    <property type="term" value="C:cytoplasm"/>
    <property type="evidence" value="ECO:0007669"/>
    <property type="project" value="TreeGrafter"/>
</dbReference>
<comment type="catalytic activity">
    <reaction evidence="6">
        <text>[(1-&gt;4)-alpha-D-glucosyl](n) + UDP-alpha-D-glucose = [(1-&gt;4)-alpha-D-glucosyl](n+1) + UDP + H(+)</text>
        <dbReference type="Rhea" id="RHEA:18549"/>
        <dbReference type="Rhea" id="RHEA-COMP:9584"/>
        <dbReference type="Rhea" id="RHEA-COMP:9587"/>
        <dbReference type="ChEBI" id="CHEBI:15378"/>
        <dbReference type="ChEBI" id="CHEBI:15444"/>
        <dbReference type="ChEBI" id="CHEBI:58223"/>
        <dbReference type="ChEBI" id="CHEBI:58885"/>
        <dbReference type="EC" id="2.4.1.11"/>
    </reaction>
    <physiologicalReaction direction="left-to-right" evidence="6">
        <dbReference type="Rhea" id="RHEA:18550"/>
    </physiologicalReaction>
</comment>
<accession>A0A0J7K1I3</accession>
<evidence type="ECO:0000313" key="8">
    <source>
        <dbReference type="EMBL" id="KMQ84313.1"/>
    </source>
</evidence>
<evidence type="ECO:0000313" key="9">
    <source>
        <dbReference type="Proteomes" id="UP000036403"/>
    </source>
</evidence>
<dbReference type="GO" id="GO:0005978">
    <property type="term" value="P:glycogen biosynthetic process"/>
    <property type="evidence" value="ECO:0007669"/>
    <property type="project" value="UniProtKB-UniPathway"/>
</dbReference>
<comment type="function">
    <text evidence="7">Transfers the glycosyl residue from UDP-Glc to the non-reducing end of alpha-1,4-glucan.</text>
</comment>
<evidence type="ECO:0000256" key="7">
    <source>
        <dbReference type="RuleBase" id="RU363104"/>
    </source>
</evidence>